<dbReference type="AlphaFoldDB" id="A0A9W6LCI4"/>
<dbReference type="Proteomes" id="UP001143463">
    <property type="component" value="Unassembled WGS sequence"/>
</dbReference>
<accession>A0A9W6LCI4</accession>
<keyword evidence="2" id="KW-1185">Reference proteome</keyword>
<proteinExistence type="predicted"/>
<dbReference type="EMBL" id="BSFQ01000032">
    <property type="protein sequence ID" value="GLL14424.1"/>
    <property type="molecule type" value="Genomic_DNA"/>
</dbReference>
<organism evidence="1 2">
    <name type="scientific">Pseudonocardia halophobica</name>
    <dbReference type="NCBI Taxonomy" id="29401"/>
    <lineage>
        <taxon>Bacteria</taxon>
        <taxon>Bacillati</taxon>
        <taxon>Actinomycetota</taxon>
        <taxon>Actinomycetes</taxon>
        <taxon>Pseudonocardiales</taxon>
        <taxon>Pseudonocardiaceae</taxon>
        <taxon>Pseudonocardia</taxon>
    </lineage>
</organism>
<evidence type="ECO:0000313" key="2">
    <source>
        <dbReference type="Proteomes" id="UP001143463"/>
    </source>
</evidence>
<name>A0A9W6LCI4_9PSEU</name>
<evidence type="ECO:0000313" key="1">
    <source>
        <dbReference type="EMBL" id="GLL14424.1"/>
    </source>
</evidence>
<reference evidence="1" key="1">
    <citation type="journal article" date="2014" name="Int. J. Syst. Evol. Microbiol.">
        <title>Complete genome sequence of Corynebacterium casei LMG S-19264T (=DSM 44701T), isolated from a smear-ripened cheese.</title>
        <authorList>
            <consortium name="US DOE Joint Genome Institute (JGI-PGF)"/>
            <person name="Walter F."/>
            <person name="Albersmeier A."/>
            <person name="Kalinowski J."/>
            <person name="Ruckert C."/>
        </authorList>
    </citation>
    <scope>NUCLEOTIDE SEQUENCE</scope>
    <source>
        <strain evidence="1">VKM Ac-1069</strain>
    </source>
</reference>
<comment type="caution">
    <text evidence="1">The sequence shown here is derived from an EMBL/GenBank/DDBJ whole genome shotgun (WGS) entry which is preliminary data.</text>
</comment>
<protein>
    <submittedName>
        <fullName evidence="1">Uncharacterized protein</fullName>
    </submittedName>
</protein>
<gene>
    <name evidence="1" type="ORF">GCM10017577_55710</name>
</gene>
<reference evidence="1" key="2">
    <citation type="submission" date="2023-01" db="EMBL/GenBank/DDBJ databases">
        <authorList>
            <person name="Sun Q."/>
            <person name="Evtushenko L."/>
        </authorList>
    </citation>
    <scope>NUCLEOTIDE SEQUENCE</scope>
    <source>
        <strain evidence="1">VKM Ac-1069</strain>
    </source>
</reference>
<sequence length="113" mass="12006">MPSLSAIWLSAVPWYPRWANKVSAASSTASLVTAGRTADSAVRTSADGMRYNLYFSTALTAYLHTRRSSPLASVDASSAVVARRLEGAERKSVFAAPAVDDGHRTVHHQSASA</sequence>